<comment type="subcellular location">
    <subcellularLocation>
        <location evidence="1">Nucleus</location>
    </subcellularLocation>
</comment>
<keyword evidence="6" id="KW-0234">DNA repair</keyword>
<feature type="domain" description="Helitron helicase-like" evidence="9">
    <location>
        <begin position="1111"/>
        <end position="1306"/>
    </location>
</feature>
<keyword evidence="6" id="KW-0233">DNA recombination</keyword>
<dbReference type="EC" id="5.6.2.3" evidence="6"/>
<evidence type="ECO:0000256" key="7">
    <source>
        <dbReference type="SAM" id="MobiDB-lite"/>
    </source>
</evidence>
<comment type="cofactor">
    <cofactor evidence="6">
        <name>Mg(2+)</name>
        <dbReference type="ChEBI" id="CHEBI:18420"/>
    </cofactor>
</comment>
<keyword evidence="3" id="KW-0863">Zinc-finger</keyword>
<evidence type="ECO:0000256" key="5">
    <source>
        <dbReference type="ARBA" id="ARBA00023242"/>
    </source>
</evidence>
<dbReference type="GO" id="GO:0006281">
    <property type="term" value="P:DNA repair"/>
    <property type="evidence" value="ECO:0007669"/>
    <property type="project" value="UniProtKB-KW"/>
</dbReference>
<evidence type="ECO:0000256" key="3">
    <source>
        <dbReference type="ARBA" id="ARBA00022771"/>
    </source>
</evidence>
<keyword evidence="6" id="KW-0067">ATP-binding</keyword>
<dbReference type="PANTHER" id="PTHR46481">
    <property type="entry name" value="ZINC FINGER BED DOMAIN-CONTAINING PROTEIN 4"/>
    <property type="match status" value="1"/>
</dbReference>
<dbReference type="Pfam" id="PF20209">
    <property type="entry name" value="DUF6570"/>
    <property type="match status" value="1"/>
</dbReference>
<reference evidence="11 12" key="1">
    <citation type="journal article" date="2018" name="Sci. Rep.">
        <title>Characterisation of pathogen-specific regions and novel effector candidates in Fusarium oxysporum f. sp. cepae.</title>
        <authorList>
            <person name="Armitage A.D."/>
            <person name="Taylor A."/>
            <person name="Sobczyk M.K."/>
            <person name="Baxter L."/>
            <person name="Greenfield B.P."/>
            <person name="Bates H.J."/>
            <person name="Wilson F."/>
            <person name="Jackson A.C."/>
            <person name="Ott S."/>
            <person name="Harrison R.J."/>
            <person name="Clarkson J.P."/>
        </authorList>
    </citation>
    <scope>NUCLEOTIDE SEQUENCE [LARGE SCALE GENOMIC DNA]</scope>
    <source>
        <strain evidence="11 12">FoC_Fus2</strain>
    </source>
</reference>
<dbReference type="InterPro" id="IPR010285">
    <property type="entry name" value="DNA_helicase_pif1-like_DEAD"/>
</dbReference>
<dbReference type="CDD" id="cd18809">
    <property type="entry name" value="SF1_C_RecD"/>
    <property type="match status" value="1"/>
</dbReference>
<dbReference type="InterPro" id="IPR052035">
    <property type="entry name" value="ZnF_BED_domain_contain"/>
</dbReference>
<feature type="domain" description="DUF6570" evidence="10">
    <location>
        <begin position="853"/>
        <end position="983"/>
    </location>
</feature>
<sequence length="2675" mass="309318">MDSFDEEDAASTPPPPSELSTSSASTKYAPSRFPDYEAWTIDKFERFPGFTICHDPSRERTWWWQFGFRMKDNRSQPHKIVWICERCFLRNRLKTTHYVFIASTAGGIVRHLSREHKVVPPSRQRTGPVSGNGGAQRNLLDMLHADPTNPRDQSLLSNLHSLFDPAVNQLLLLDWLTYHNLPFNLVNSERFRRLLLYNNPSLQEEQIPSDRTLVNLLTNEYNRARGPVHVLLQKARSMIHFTFDGWTSRQNASFLGINAHFVDRDWKQWRILLALPALRNRHTGAALADEVADTICAFGLQDRIGYYTLDNATNNDTAMEALAAEFDFDKDERRIRCAPHFLNLAVRAMMYGSKRDNFDELLAHWGDKDFMTEEDEQRQLSDAINELGTDDDFGTPSMEEDLELETAPEQSQDQCQVPEIINAEKVDKYRKFGPFGKLHNIGIALRMNSQLLEDFYEAQRQTAPTEPVLAWVQNICTRWQSDEAMASRALLKRSAVNRMLSIIEERWVSQGGKEQDRPAILKENLSLEEWKVVATVQKILQPFKVASKQLQGEGISGKRSTSGGFDEYFQVVEMLLDHLELAVQGVIIEENDDHIMEEVHLFDDMDAKTRKLLKIYIKLGWKKLNDYYGKLTSTAYVAAVVFHPCKKWRTLEQLWNQLPSRQTSEWRKTYEGNLTRVWEEKYKDMAHEVACNAVSASESNSALDYIERRLAFSRSLVRPDSQERQSKRRKQSATLPVQDELDQYLSEPPVDNIAYKVDPIAWWRDVGALQQSAIERPVMERRDFELPDPDWMRDLSHCPLSDRDKELLEKFWTELENDRMEHCARCQETWFDMGLKGGICKRCIARDKNKKEDEPWFFSAENQLDFGLIPAFLPQLTIVEEMLIARVHVFVNVMQVRGQQYKYRGHIVHFLRDVGKVYSQLPLLPPELDVILLRPPTASEHAHLNRQFRRQFRVRRRCLQEWLNFLSNNHPGYRGITVCQKRMSVLPEDGDVLDQVATAAVTDPLSANLGNIENDDVEPDEVDQSAVPDLLPEDTEMEALRSHVLGEERGEHLPVRPSTQHQLEMPDIRRTPINEFNHSQALLSLAFPTLFPRGQADFVEPRLRPIKYADYIQHALRWHDGRFARHPTFRFVVFNTLMRAQARAKSSYFVKEYQQRQGLITRDDLLEAFQNPESAEAQQLLNSINRQTAQLRGTRPYWYRKRRELESYAYNLDCPGAFITFSPADLHWRSLYQHLPQFQDWQELPEQQRMGMSSKLLRDNPHIAAWHFYRRFGLFRDIVLKQKFNVTDYWNRYEWQGRGSSHCHGLFWMDGAPGVDLENEDARKEFARIWRFHVTAFNPEPARVQQQGEGNPLAVNPLQHPLTFQWLSQVLNRCQRHHCSDAYCQRKKKGSEEISCRFFFPRDTRDTAEVVRRQGQSYFSFEAARNDSLMNHYNRCLSLGWLANIDISPCTSLQAVINYAAKYCSKMEKRTDSYAGLGRQILPYVSHQNPLLSFASRLMNKLLGERDFSGQEICHILLNCELQEGTRVISRVQIHTTKSTYGSIMWIHIHSIPFHVGFSISISTPRSPFHMFHMWKSWNILGDHNDDEVVGIYEKYLSRLPLHEELTYLDFLANWNTSKRDGRKWTRWSRQAKPRVLYYFPRYKSNPRHHQYDDFCRVKLMLAHSHRDPSELRKIDGIKYDSYASAAEVCYANHQHPDDYYGTPDAEERRPDPDEFEEEFHEPELLEEDWLELARQLPDCPPSQEAIDLLGRRDIDIQYDWTPHVGRYADPGIVQGDYWRQRIEQNRLYMDVEDMPLEVRDALNPEQRIVYDTFIGHFQCGSEEQILLHVDGGGGTGKSYMIKVLSSHLQRLAGNRPSPIWRAAPTGVASNQIMGTTLHSLLRLPMDRAFTELSPADANAIQKKIRDVRYLVIDEKSMLGLRQLSWIDKRLRQVFPARAAEFFGGISIILVGDFFQLPPIANKPLYFDGPLKDLHEVSGQTAYRAFNHTVFLKKVQRQQGDDQAGFRLALEELRGLKLSIESWKLLSQRVQVKLSQREEDTFDAALRIYSKKARVNEYNYDHLVRLKHPAIQVMAKNIGNGADKATSEQAGNLAGQFPVCIGAHLMLTQNIWQPAGLVNGAQGTVYDIGWAPGADAHRDPPSVIMMVMDKYTGPSYLTTDDGREVVPILPVKRDFFLGTSACTRKQFPLMASYAITVHKSQSITVDKMVTDLSERDFQTGLSYVAVSRVKMLDGLMIDAPFERASLHYEKLPDGKHSSIMLFTLEALPKPGNVVAIGTQNAERHLWDHHKIQDPSGKRSAPASRKKPSTGYQTITKAFNLDLNAPREQAIANRLIKSFDRNIFQRLVAEWIVESNLSFREPENKRLRAIFEYLNPFVVSTDAHVGHDTVRKRAVAEFEKHKGKVIEVLRNAPGLIHISFDGWRSRNKHALYGVACFFRNEDGKARKLILGVPELTVRHFGANIGHEIIEILESYEISEEKIGYFTLDNAQNNDTAMDTIGERFKFHGKERRGRCFGHVINLVVKAILFGKDADAFESRLGHGDLLATAEHELWRKRGPVGKLHNLVVAIHRSDLLTTLLRSIQRLEFDASEDPRVRIRKPLNVVVDNETRWLSQLYMIRRALKLRPYLETLVLKHKQEWEKDNTSKRSKRLKASAIMPAICRDRGPNKQSVINQY</sequence>
<keyword evidence="6" id="KW-0547">Nucleotide-binding</keyword>
<dbReference type="Pfam" id="PF05970">
    <property type="entry name" value="PIF1"/>
    <property type="match status" value="1"/>
</dbReference>
<evidence type="ECO:0000256" key="1">
    <source>
        <dbReference type="ARBA" id="ARBA00004123"/>
    </source>
</evidence>
<evidence type="ECO:0000256" key="6">
    <source>
        <dbReference type="RuleBase" id="RU363044"/>
    </source>
</evidence>
<dbReference type="Gene3D" id="3.40.50.300">
    <property type="entry name" value="P-loop containing nucleotide triphosphate hydrolases"/>
    <property type="match status" value="1"/>
</dbReference>
<dbReference type="InterPro" id="IPR025476">
    <property type="entry name" value="Helitron_helicase-like"/>
</dbReference>
<dbReference type="InterPro" id="IPR012337">
    <property type="entry name" value="RNaseH-like_sf"/>
</dbReference>
<keyword evidence="6" id="KW-0227">DNA damage</keyword>
<feature type="domain" description="DNA helicase Pif1-like DEAD-box helicase" evidence="8">
    <location>
        <begin position="1803"/>
        <end position="1966"/>
    </location>
</feature>
<name>A0A3L6MRR9_FUSOX</name>
<dbReference type="SUPFAM" id="SSF53098">
    <property type="entry name" value="Ribonuclease H-like"/>
    <property type="match status" value="2"/>
</dbReference>
<dbReference type="GO" id="GO:0000723">
    <property type="term" value="P:telomere maintenance"/>
    <property type="evidence" value="ECO:0007669"/>
    <property type="project" value="InterPro"/>
</dbReference>
<comment type="similarity">
    <text evidence="6">Belongs to the helicase family.</text>
</comment>
<keyword evidence="6" id="KW-0347">Helicase</keyword>
<dbReference type="InterPro" id="IPR046700">
    <property type="entry name" value="DUF6570"/>
</dbReference>
<keyword evidence="4" id="KW-0862">Zinc</keyword>
<evidence type="ECO:0000256" key="2">
    <source>
        <dbReference type="ARBA" id="ARBA00022723"/>
    </source>
</evidence>
<keyword evidence="5" id="KW-0539">Nucleus</keyword>
<dbReference type="GO" id="GO:0043139">
    <property type="term" value="F:5'-3' DNA helicase activity"/>
    <property type="evidence" value="ECO:0007669"/>
    <property type="project" value="UniProtKB-EC"/>
</dbReference>
<feature type="region of interest" description="Disordered" evidence="7">
    <location>
        <begin position="2289"/>
        <end position="2309"/>
    </location>
</feature>
<dbReference type="PANTHER" id="PTHR46481:SF10">
    <property type="entry name" value="ZINC FINGER BED DOMAIN-CONTAINING PROTEIN 39"/>
    <property type="match status" value="1"/>
</dbReference>
<keyword evidence="6" id="KW-0378">Hydrolase</keyword>
<evidence type="ECO:0000256" key="4">
    <source>
        <dbReference type="ARBA" id="ARBA00022833"/>
    </source>
</evidence>
<accession>A0A3L6MRR9</accession>
<feature type="region of interest" description="Disordered" evidence="7">
    <location>
        <begin position="1"/>
        <end position="28"/>
    </location>
</feature>
<evidence type="ECO:0000259" key="9">
    <source>
        <dbReference type="Pfam" id="PF14214"/>
    </source>
</evidence>
<dbReference type="GO" id="GO:0008270">
    <property type="term" value="F:zinc ion binding"/>
    <property type="evidence" value="ECO:0007669"/>
    <property type="project" value="UniProtKB-KW"/>
</dbReference>
<keyword evidence="2" id="KW-0479">Metal-binding</keyword>
<dbReference type="GO" id="GO:0006310">
    <property type="term" value="P:DNA recombination"/>
    <property type="evidence" value="ECO:0007669"/>
    <property type="project" value="UniProtKB-KW"/>
</dbReference>
<dbReference type="InterPro" id="IPR027417">
    <property type="entry name" value="P-loop_NTPase"/>
</dbReference>
<evidence type="ECO:0000259" key="8">
    <source>
        <dbReference type="Pfam" id="PF05970"/>
    </source>
</evidence>
<dbReference type="GO" id="GO:0005524">
    <property type="term" value="F:ATP binding"/>
    <property type="evidence" value="ECO:0007669"/>
    <property type="project" value="UniProtKB-KW"/>
</dbReference>
<gene>
    <name evidence="11" type="ORF">BFJ65_g17682</name>
</gene>
<dbReference type="EMBL" id="MRCU01000016">
    <property type="protein sequence ID" value="RKK07476.1"/>
    <property type="molecule type" value="Genomic_DNA"/>
</dbReference>
<dbReference type="SUPFAM" id="SSF52540">
    <property type="entry name" value="P-loop containing nucleoside triphosphate hydrolases"/>
    <property type="match status" value="2"/>
</dbReference>
<comment type="caution">
    <text evidence="11">The sequence shown here is derived from an EMBL/GenBank/DDBJ whole genome shotgun (WGS) entry which is preliminary data.</text>
</comment>
<evidence type="ECO:0000313" key="11">
    <source>
        <dbReference type="EMBL" id="RKK07476.1"/>
    </source>
</evidence>
<comment type="catalytic activity">
    <reaction evidence="6">
        <text>ATP + H2O = ADP + phosphate + H(+)</text>
        <dbReference type="Rhea" id="RHEA:13065"/>
        <dbReference type="ChEBI" id="CHEBI:15377"/>
        <dbReference type="ChEBI" id="CHEBI:15378"/>
        <dbReference type="ChEBI" id="CHEBI:30616"/>
        <dbReference type="ChEBI" id="CHEBI:43474"/>
        <dbReference type="ChEBI" id="CHEBI:456216"/>
        <dbReference type="EC" id="5.6.2.3"/>
    </reaction>
</comment>
<dbReference type="Pfam" id="PF14214">
    <property type="entry name" value="Helitron_like_N"/>
    <property type="match status" value="1"/>
</dbReference>
<proteinExistence type="inferred from homology"/>
<organism evidence="11 12">
    <name type="scientific">Fusarium oxysporum f. sp. cepae</name>
    <dbReference type="NCBI Taxonomy" id="396571"/>
    <lineage>
        <taxon>Eukaryota</taxon>
        <taxon>Fungi</taxon>
        <taxon>Dikarya</taxon>
        <taxon>Ascomycota</taxon>
        <taxon>Pezizomycotina</taxon>
        <taxon>Sordariomycetes</taxon>
        <taxon>Hypocreomycetidae</taxon>
        <taxon>Hypocreales</taxon>
        <taxon>Nectriaceae</taxon>
        <taxon>Fusarium</taxon>
        <taxon>Fusarium oxysporum species complex</taxon>
    </lineage>
</organism>
<evidence type="ECO:0000259" key="10">
    <source>
        <dbReference type="Pfam" id="PF20209"/>
    </source>
</evidence>
<dbReference type="Proteomes" id="UP000270866">
    <property type="component" value="Unassembled WGS sequence"/>
</dbReference>
<dbReference type="GO" id="GO:0016887">
    <property type="term" value="F:ATP hydrolysis activity"/>
    <property type="evidence" value="ECO:0007669"/>
    <property type="project" value="RHEA"/>
</dbReference>
<dbReference type="GO" id="GO:0005634">
    <property type="term" value="C:nucleus"/>
    <property type="evidence" value="ECO:0007669"/>
    <property type="project" value="UniProtKB-SubCell"/>
</dbReference>
<evidence type="ECO:0000313" key="12">
    <source>
        <dbReference type="Proteomes" id="UP000270866"/>
    </source>
</evidence>
<protein>
    <recommendedName>
        <fullName evidence="6">ATP-dependent DNA helicase</fullName>
        <ecNumber evidence="6">5.6.2.3</ecNumber>
    </recommendedName>
</protein>